<dbReference type="GO" id="GO:0016874">
    <property type="term" value="F:ligase activity"/>
    <property type="evidence" value="ECO:0007669"/>
    <property type="project" value="UniProtKB-KW"/>
</dbReference>
<accession>A0A6L9QIF1</accession>
<evidence type="ECO:0000256" key="4">
    <source>
        <dbReference type="PROSITE-ProRule" id="PRU00409"/>
    </source>
</evidence>
<gene>
    <name evidence="6" type="ORF">G3I70_21685</name>
</gene>
<feature type="domain" description="ATP-grasp" evidence="5">
    <location>
        <begin position="116"/>
        <end position="316"/>
    </location>
</feature>
<dbReference type="EMBL" id="JAAGLI010000566">
    <property type="protein sequence ID" value="NEA25075.1"/>
    <property type="molecule type" value="Genomic_DNA"/>
</dbReference>
<dbReference type="Gene3D" id="3.30.470.20">
    <property type="entry name" value="ATP-grasp fold, B domain"/>
    <property type="match status" value="1"/>
</dbReference>
<protein>
    <submittedName>
        <fullName evidence="6">ATP-grasp domain-containing protein</fullName>
    </submittedName>
</protein>
<dbReference type="PROSITE" id="PS50975">
    <property type="entry name" value="ATP_GRASP"/>
    <property type="match status" value="1"/>
</dbReference>
<dbReference type="PANTHER" id="PTHR43585">
    <property type="entry name" value="FUMIPYRROLE BIOSYNTHESIS PROTEIN C"/>
    <property type="match status" value="1"/>
</dbReference>
<dbReference type="GO" id="GO:0046872">
    <property type="term" value="F:metal ion binding"/>
    <property type="evidence" value="ECO:0007669"/>
    <property type="project" value="InterPro"/>
</dbReference>
<proteinExistence type="predicted"/>
<name>A0A6L9QIF1_9ACTN</name>
<keyword evidence="2 4" id="KW-0547">Nucleotide-binding</keyword>
<dbReference type="InterPro" id="IPR041472">
    <property type="entry name" value="BL00235/CARNS1_N"/>
</dbReference>
<dbReference type="AlphaFoldDB" id="A0A6L9QIF1"/>
<dbReference type="Gene3D" id="3.40.50.20">
    <property type="match status" value="1"/>
</dbReference>
<dbReference type="Proteomes" id="UP000475532">
    <property type="component" value="Unassembled WGS sequence"/>
</dbReference>
<sequence length="418" mass="44785">MPEHVLVLEPLSSGARLPAAARALGARVSVMALNSGSVELDASCLPWIDELIELNLSDEAAVVSAVARLHSRHPITAVIPGFEYFVPLAHRLAGRLGLRCNDLAHIDALRFKDRMADRARQCGLRIPRTHAVVDERQARAAGDDVGYPAVVKAPDTAASCDVYKVRDAGELLERCARIWRRPPEEDWEYPVAATALVQEFITGREVSVETVAFGGDPALINVTDKLVTDGPNFVELGHAVPAVLGPRELEAVRRLAVGVHRAYGIGVGAAHIELRLRDGEPVLIEAGARLAGGRIVDLVELATGVDMVRETVRAFLGAPAPERELGRLGGACVRFVTAPAAGRFRLDGTAALRSPFVHDLVLAAEVETSGALRDYRDRHGHVVVRAATAAEAVRHADACLELITFAPLPATAAPRRCT</sequence>
<organism evidence="6 7">
    <name type="scientific">Actinomadura bangladeshensis</name>
    <dbReference type="NCBI Taxonomy" id="453573"/>
    <lineage>
        <taxon>Bacteria</taxon>
        <taxon>Bacillati</taxon>
        <taxon>Actinomycetota</taxon>
        <taxon>Actinomycetes</taxon>
        <taxon>Streptosporangiales</taxon>
        <taxon>Thermomonosporaceae</taxon>
        <taxon>Actinomadura</taxon>
    </lineage>
</organism>
<dbReference type="GO" id="GO:0005524">
    <property type="term" value="F:ATP binding"/>
    <property type="evidence" value="ECO:0007669"/>
    <property type="project" value="UniProtKB-UniRule"/>
</dbReference>
<evidence type="ECO:0000256" key="3">
    <source>
        <dbReference type="ARBA" id="ARBA00022840"/>
    </source>
</evidence>
<dbReference type="InterPro" id="IPR052032">
    <property type="entry name" value="ATP-dep_AA_Ligase"/>
</dbReference>
<dbReference type="PANTHER" id="PTHR43585:SF2">
    <property type="entry name" value="ATP-GRASP ENZYME FSQD"/>
    <property type="match status" value="1"/>
</dbReference>
<comment type="caution">
    <text evidence="6">The sequence shown here is derived from an EMBL/GenBank/DDBJ whole genome shotgun (WGS) entry which is preliminary data.</text>
</comment>
<keyword evidence="1" id="KW-0436">Ligase</keyword>
<dbReference type="Pfam" id="PF18130">
    <property type="entry name" value="ATPgrasp_N"/>
    <property type="match status" value="1"/>
</dbReference>
<evidence type="ECO:0000313" key="6">
    <source>
        <dbReference type="EMBL" id="NEA25075.1"/>
    </source>
</evidence>
<evidence type="ECO:0000259" key="5">
    <source>
        <dbReference type="PROSITE" id="PS50975"/>
    </source>
</evidence>
<keyword evidence="3 4" id="KW-0067">ATP-binding</keyword>
<evidence type="ECO:0000256" key="1">
    <source>
        <dbReference type="ARBA" id="ARBA00022598"/>
    </source>
</evidence>
<dbReference type="SUPFAM" id="SSF56059">
    <property type="entry name" value="Glutathione synthetase ATP-binding domain-like"/>
    <property type="match status" value="1"/>
</dbReference>
<reference evidence="6 7" key="1">
    <citation type="submission" date="2020-01" db="EMBL/GenBank/DDBJ databases">
        <title>Insect and environment-associated Actinomycetes.</title>
        <authorList>
            <person name="Currrie C."/>
            <person name="Chevrette M."/>
            <person name="Carlson C."/>
            <person name="Stubbendieck R."/>
            <person name="Wendt-Pienkowski E."/>
        </authorList>
    </citation>
    <scope>NUCLEOTIDE SEQUENCE [LARGE SCALE GENOMIC DNA]</scope>
    <source>
        <strain evidence="6 7">SID10258</strain>
    </source>
</reference>
<dbReference type="Pfam" id="PF18603">
    <property type="entry name" value="LAL_C2"/>
    <property type="match status" value="1"/>
</dbReference>
<evidence type="ECO:0000256" key="2">
    <source>
        <dbReference type="ARBA" id="ARBA00022741"/>
    </source>
</evidence>
<dbReference type="RefSeq" id="WP_163058690.1">
    <property type="nucleotide sequence ID" value="NZ_JAAGLI010000566.1"/>
</dbReference>
<dbReference type="Pfam" id="PF13535">
    <property type="entry name" value="ATP-grasp_4"/>
    <property type="match status" value="1"/>
</dbReference>
<dbReference type="InterPro" id="IPR040570">
    <property type="entry name" value="LAL_C2"/>
</dbReference>
<evidence type="ECO:0000313" key="7">
    <source>
        <dbReference type="Proteomes" id="UP000475532"/>
    </source>
</evidence>
<dbReference type="InterPro" id="IPR011761">
    <property type="entry name" value="ATP-grasp"/>
</dbReference>